<reference evidence="2 3" key="1">
    <citation type="submission" date="2024-02" db="EMBL/GenBank/DDBJ databases">
        <title>Marinospirillum sp. MEB 164 isolated from Lonar lake sediment.</title>
        <authorList>
            <person name="Joshi A."/>
            <person name="Thite S."/>
        </authorList>
    </citation>
    <scope>NUCLEOTIDE SEQUENCE [LARGE SCALE GENOMIC DNA]</scope>
    <source>
        <strain evidence="2 3">MEB164</strain>
    </source>
</reference>
<evidence type="ECO:0008006" key="4">
    <source>
        <dbReference type="Google" id="ProtNLM"/>
    </source>
</evidence>
<comment type="caution">
    <text evidence="2">The sequence shown here is derived from an EMBL/GenBank/DDBJ whole genome shotgun (WGS) entry which is preliminary data.</text>
</comment>
<sequence>MHKKWDEIWGAKIKAAPVFLGALHPVSTWTDQPHVQKWHDKLEKAAAQNDPDYVIRPWAKLNQQQKAERLADYLAETGALLFIDDAHKLTGRKLELARRCVISANIWLIATSQENRLPPNLRTIIDRREPQRTRLMTDAAYDATSLLMWLVIVIAIGIGWWEAALILGGLKVLGSGRRAARPE</sequence>
<keyword evidence="1" id="KW-0472">Membrane</keyword>
<feature type="transmembrane region" description="Helical" evidence="1">
    <location>
        <begin position="146"/>
        <end position="173"/>
    </location>
</feature>
<organism evidence="2 3">
    <name type="scientific">Marinospirillum alkalitolerans</name>
    <dbReference type="NCBI Taxonomy" id="3123374"/>
    <lineage>
        <taxon>Bacteria</taxon>
        <taxon>Pseudomonadati</taxon>
        <taxon>Pseudomonadota</taxon>
        <taxon>Gammaproteobacteria</taxon>
        <taxon>Oceanospirillales</taxon>
        <taxon>Oceanospirillaceae</taxon>
        <taxon>Marinospirillum</taxon>
    </lineage>
</organism>
<evidence type="ECO:0000313" key="3">
    <source>
        <dbReference type="Proteomes" id="UP001621714"/>
    </source>
</evidence>
<dbReference type="Proteomes" id="UP001621714">
    <property type="component" value="Unassembled WGS sequence"/>
</dbReference>
<keyword evidence="1" id="KW-0812">Transmembrane</keyword>
<proteinExistence type="predicted"/>
<dbReference type="RefSeq" id="WP_405341452.1">
    <property type="nucleotide sequence ID" value="NZ_JBANFI010000011.1"/>
</dbReference>
<accession>A0ABW8PZZ4</accession>
<evidence type="ECO:0000256" key="1">
    <source>
        <dbReference type="SAM" id="Phobius"/>
    </source>
</evidence>
<protein>
    <recommendedName>
        <fullName evidence="4">Zona occludens toxin N-terminal domain-containing protein</fullName>
    </recommendedName>
</protein>
<dbReference type="EMBL" id="JBANFI010000011">
    <property type="protein sequence ID" value="MFK7161840.1"/>
    <property type="molecule type" value="Genomic_DNA"/>
</dbReference>
<name>A0ABW8PZZ4_9GAMM</name>
<evidence type="ECO:0000313" key="2">
    <source>
        <dbReference type="EMBL" id="MFK7161840.1"/>
    </source>
</evidence>
<gene>
    <name evidence="2" type="ORF">V6U78_12420</name>
</gene>
<keyword evidence="3" id="KW-1185">Reference proteome</keyword>
<keyword evidence="1" id="KW-1133">Transmembrane helix</keyword>